<name>A0ABM4CCS2_HYDVU</name>
<evidence type="ECO:0000313" key="3">
    <source>
        <dbReference type="RefSeq" id="XP_065659485.1"/>
    </source>
</evidence>
<gene>
    <name evidence="3" type="primary">LOC136083756</name>
</gene>
<dbReference type="RefSeq" id="XP_065659485.1">
    <property type="nucleotide sequence ID" value="XM_065803413.1"/>
</dbReference>
<evidence type="ECO:0000256" key="1">
    <source>
        <dbReference type="SAM" id="MobiDB-lite"/>
    </source>
</evidence>
<keyword evidence="2" id="KW-1185">Reference proteome</keyword>
<feature type="region of interest" description="Disordered" evidence="1">
    <location>
        <begin position="321"/>
        <end position="344"/>
    </location>
</feature>
<evidence type="ECO:0000313" key="2">
    <source>
        <dbReference type="Proteomes" id="UP001652625"/>
    </source>
</evidence>
<sequence>MAFLKRTSRLHLYKSYFKLMSQQRNKVTAKDLRKVNENIDAINFMEYVENENTVNFKNVKVITPNKFESHFLNSFKLKFVSIDEGNAKPGIELIRNVAANYDYWIIRKNQSNLLYYRVELFLQRLKYLKSVGLTPRQKLKHIQKFPPLLLFTFTDSTFNGKLIYLRGLIPKEQTDYVHFFYPITSEVTLNRQDIEQRIKSVEEHLEIQQISALRECLNMPCFFMEPSLLANLDHLILHKHSMPWNYSVDKYTSNVLPPICNLPGLGLTSDIHFSNKATNSTISQLPSYSLDQILCYKYSRDNGVGTPECLSTFLTKAELEEEKDRTGGQPVKGIRGFNVPKRQY</sequence>
<dbReference type="Proteomes" id="UP001652625">
    <property type="component" value="Chromosome 08"/>
</dbReference>
<dbReference type="GeneID" id="136083756"/>
<proteinExistence type="predicted"/>
<organism evidence="2 3">
    <name type="scientific">Hydra vulgaris</name>
    <name type="common">Hydra</name>
    <name type="synonym">Hydra attenuata</name>
    <dbReference type="NCBI Taxonomy" id="6087"/>
    <lineage>
        <taxon>Eukaryota</taxon>
        <taxon>Metazoa</taxon>
        <taxon>Cnidaria</taxon>
        <taxon>Hydrozoa</taxon>
        <taxon>Hydroidolina</taxon>
        <taxon>Anthoathecata</taxon>
        <taxon>Aplanulata</taxon>
        <taxon>Hydridae</taxon>
        <taxon>Hydra</taxon>
    </lineage>
</organism>
<reference evidence="3" key="1">
    <citation type="submission" date="2025-08" db="UniProtKB">
        <authorList>
            <consortium name="RefSeq"/>
        </authorList>
    </citation>
    <scope>IDENTIFICATION</scope>
</reference>
<protein>
    <submittedName>
        <fullName evidence="3">Uncharacterized protein LOC136083756</fullName>
    </submittedName>
</protein>
<accession>A0ABM4CCS2</accession>